<evidence type="ECO:0000313" key="2">
    <source>
        <dbReference type="Proteomes" id="UP000562254"/>
    </source>
</evidence>
<dbReference type="EMBL" id="JACIJE010000011">
    <property type="protein sequence ID" value="MBB5691343.1"/>
    <property type="molecule type" value="Genomic_DNA"/>
</dbReference>
<accession>A0A840YBK8</accession>
<protein>
    <submittedName>
        <fullName evidence="1">Uncharacterized protein</fullName>
    </submittedName>
</protein>
<sequence>MAGRILAAAEQMDRAAGAPERSILRNRPYRVCLLDLLLASDLPNARLERLARETEAGREDPLMAERPDLFAAATARCPQGGLPR</sequence>
<dbReference type="RefSeq" id="WP_184486735.1">
    <property type="nucleotide sequence ID" value="NZ_JACIJE010000011.1"/>
</dbReference>
<name>A0A840YBK8_9PROT</name>
<dbReference type="AlphaFoldDB" id="A0A840YBK8"/>
<keyword evidence="2" id="KW-1185">Reference proteome</keyword>
<comment type="caution">
    <text evidence="1">The sequence shown here is derived from an EMBL/GenBank/DDBJ whole genome shotgun (WGS) entry which is preliminary data.</text>
</comment>
<dbReference type="Proteomes" id="UP000562254">
    <property type="component" value="Unassembled WGS sequence"/>
</dbReference>
<gene>
    <name evidence="1" type="ORF">FHS88_003496</name>
</gene>
<reference evidence="1 2" key="1">
    <citation type="submission" date="2020-08" db="EMBL/GenBank/DDBJ databases">
        <title>Genomic Encyclopedia of Type Strains, Phase IV (KMG-IV): sequencing the most valuable type-strain genomes for metagenomic binning, comparative biology and taxonomic classification.</title>
        <authorList>
            <person name="Goeker M."/>
        </authorList>
    </citation>
    <scope>NUCLEOTIDE SEQUENCE [LARGE SCALE GENOMIC DNA]</scope>
    <source>
        <strain evidence="1 2">DSM 25895</strain>
    </source>
</reference>
<evidence type="ECO:0000313" key="1">
    <source>
        <dbReference type="EMBL" id="MBB5691343.1"/>
    </source>
</evidence>
<proteinExistence type="predicted"/>
<organism evidence="1 2">
    <name type="scientific">Neoroseomonas alkaliterrae</name>
    <dbReference type="NCBI Taxonomy" id="1452450"/>
    <lineage>
        <taxon>Bacteria</taxon>
        <taxon>Pseudomonadati</taxon>
        <taxon>Pseudomonadota</taxon>
        <taxon>Alphaproteobacteria</taxon>
        <taxon>Acetobacterales</taxon>
        <taxon>Acetobacteraceae</taxon>
        <taxon>Neoroseomonas</taxon>
    </lineage>
</organism>